<comment type="similarity">
    <text evidence="1">Belongs to the FAM32 family.</text>
</comment>
<dbReference type="EMBL" id="CALNXI010002740">
    <property type="protein sequence ID" value="CAH3190403.1"/>
    <property type="molecule type" value="Genomic_DNA"/>
</dbReference>
<feature type="compositionally biased region" description="Polar residues" evidence="2">
    <location>
        <begin position="84"/>
        <end position="95"/>
    </location>
</feature>
<dbReference type="Pfam" id="PF08555">
    <property type="entry name" value="FAM32A"/>
    <property type="match status" value="1"/>
</dbReference>
<accession>A0ABN8SFC5</accession>
<dbReference type="InterPro" id="IPR013865">
    <property type="entry name" value="FAM32A"/>
</dbReference>
<evidence type="ECO:0008006" key="5">
    <source>
        <dbReference type="Google" id="ProtNLM"/>
    </source>
</evidence>
<feature type="region of interest" description="Disordered" evidence="2">
    <location>
        <begin position="54"/>
        <end position="111"/>
    </location>
</feature>
<reference evidence="3 4" key="1">
    <citation type="submission" date="2022-05" db="EMBL/GenBank/DDBJ databases">
        <authorList>
            <consortium name="Genoscope - CEA"/>
            <person name="William W."/>
        </authorList>
    </citation>
    <scope>NUCLEOTIDE SEQUENCE [LARGE SCALE GENOMIC DNA]</scope>
</reference>
<keyword evidence="4" id="KW-1185">Reference proteome</keyword>
<feature type="compositionally biased region" description="Basic residues" evidence="2">
    <location>
        <begin position="62"/>
        <end position="71"/>
    </location>
</feature>
<protein>
    <recommendedName>
        <fullName evidence="5">Protein FAM32A</fullName>
    </recommendedName>
</protein>
<evidence type="ECO:0000256" key="2">
    <source>
        <dbReference type="SAM" id="MobiDB-lite"/>
    </source>
</evidence>
<organism evidence="3 4">
    <name type="scientific">Porites evermanni</name>
    <dbReference type="NCBI Taxonomy" id="104178"/>
    <lineage>
        <taxon>Eukaryota</taxon>
        <taxon>Metazoa</taxon>
        <taxon>Cnidaria</taxon>
        <taxon>Anthozoa</taxon>
        <taxon>Hexacorallia</taxon>
        <taxon>Scleractinia</taxon>
        <taxon>Fungiina</taxon>
        <taxon>Poritidae</taxon>
        <taxon>Porites</taxon>
    </lineage>
</organism>
<dbReference type="Proteomes" id="UP001159427">
    <property type="component" value="Unassembled WGS sequence"/>
</dbReference>
<evidence type="ECO:0000313" key="4">
    <source>
        <dbReference type="Proteomes" id="UP001159427"/>
    </source>
</evidence>
<dbReference type="PANTHER" id="PTHR13282">
    <property type="entry name" value="PROTEIN FAM32A"/>
    <property type="match status" value="1"/>
</dbReference>
<gene>
    <name evidence="3" type="ORF">PEVE_00020439</name>
</gene>
<comment type="caution">
    <text evidence="3">The sequence shown here is derived from an EMBL/GenBank/DDBJ whole genome shotgun (WGS) entry which is preliminary data.</text>
</comment>
<sequence length="153" mass="17405">MIFTPTVCLPLESRDINKPRLHNRSQRSTQAQFGKKINMADAYEGVSRGSLKLKGVADGGVKKKKKKNKEKKKLEEAAAESMAKGSNQEKQNSASEDSRTPAQKAYDKIQEKRAAERILKKAEQTHKQRVEKFNEYLDGLTEHYDIPKVSWTK</sequence>
<proteinExistence type="inferred from homology"/>
<dbReference type="PANTHER" id="PTHR13282:SF6">
    <property type="entry name" value="PROTEIN FAM32A"/>
    <property type="match status" value="1"/>
</dbReference>
<evidence type="ECO:0000313" key="3">
    <source>
        <dbReference type="EMBL" id="CAH3190403.1"/>
    </source>
</evidence>
<evidence type="ECO:0000256" key="1">
    <source>
        <dbReference type="ARBA" id="ARBA00008948"/>
    </source>
</evidence>
<name>A0ABN8SFC5_9CNID</name>